<feature type="compositionally biased region" description="Basic and acidic residues" evidence="1">
    <location>
        <begin position="354"/>
        <end position="366"/>
    </location>
</feature>
<evidence type="ECO:0000313" key="2">
    <source>
        <dbReference type="EMBL" id="KAF2790005.1"/>
    </source>
</evidence>
<feature type="compositionally biased region" description="Polar residues" evidence="1">
    <location>
        <begin position="191"/>
        <end position="208"/>
    </location>
</feature>
<feature type="compositionally biased region" description="Low complexity" evidence="1">
    <location>
        <begin position="209"/>
        <end position="221"/>
    </location>
</feature>
<feature type="compositionally biased region" description="Low complexity" evidence="1">
    <location>
        <begin position="233"/>
        <end position="242"/>
    </location>
</feature>
<accession>A0A6A6X1H0</accession>
<feature type="compositionally biased region" description="Basic and acidic residues" evidence="1">
    <location>
        <begin position="383"/>
        <end position="397"/>
    </location>
</feature>
<feature type="compositionally biased region" description="Polar residues" evidence="1">
    <location>
        <begin position="288"/>
        <end position="303"/>
    </location>
</feature>
<gene>
    <name evidence="2" type="ORF">K505DRAFT_377822</name>
</gene>
<feature type="compositionally biased region" description="Low complexity" evidence="1">
    <location>
        <begin position="318"/>
        <end position="336"/>
    </location>
</feature>
<name>A0A6A6X1H0_9PLEO</name>
<dbReference type="EMBL" id="MU002099">
    <property type="protein sequence ID" value="KAF2790005.1"/>
    <property type="molecule type" value="Genomic_DNA"/>
</dbReference>
<feature type="region of interest" description="Disordered" evidence="1">
    <location>
        <begin position="189"/>
        <end position="400"/>
    </location>
</feature>
<protein>
    <submittedName>
        <fullName evidence="2">Uncharacterized protein</fullName>
    </submittedName>
</protein>
<dbReference type="Proteomes" id="UP000799757">
    <property type="component" value="Unassembled WGS sequence"/>
</dbReference>
<dbReference type="OrthoDB" id="5430532at2759"/>
<sequence>MKRKFSFTLPPLKMPSKTEPIQATPEPTPLHAPTPSHRRHHSKDSVSMLNSSFISRRPLSPRTEQELRSACALILQNYKPSDHELPHDAKSRLDTNAMGRKDHGSGTVRVHRPTGAPAEPRSAHDARKHLHSAMKEDPVLLPMQANTGRRRAEHAEAAAREQGARSYTRHPSNIIPSATAIRDAMDADDANSLNSPLTSSTESHMNNGSTAPTSAAFTSSRSSKRASRQFDNAAAVADAQAAEWMKQEVDKRRQQQASQPQSEAQGPGRVPSRSRSIRTDIKEYIFPGSTNMSRTASKAVSRQLSRRESHESMRSQASSSQEPRRSGSSHGWRSWGLQRKFSSRSNSRPGTSKGRIEGLGQDKKSDLNLNRELPPLPSLDSWKQSEQHQLKPRDNRKSQAPGAHIATLMRPQDQQQQDYAAAIRRHHRRSGSDTLAMRFTNSNYAQPSAPIARTTSHRKPQLVLTPKRTTTVPVLDTAMDFDEMMSAMDTSKNFNDQLALNMNGHSPERGVARGLQSPSMSMKMSSDQGRLEAPRNFSRKISADIASALRDNPAYPNTVQIEPQKSSQKSKLKKVFSVWMLKKEKKENWMDQFEKKGVKTGVMVQDEAALAPVVRY</sequence>
<feature type="region of interest" description="Disordered" evidence="1">
    <location>
        <begin position="81"/>
        <end position="124"/>
    </location>
</feature>
<feature type="compositionally biased region" description="Low complexity" evidence="1">
    <location>
        <begin position="255"/>
        <end position="265"/>
    </location>
</feature>
<dbReference type="AlphaFoldDB" id="A0A6A6X1H0"/>
<proteinExistence type="predicted"/>
<feature type="region of interest" description="Disordered" evidence="1">
    <location>
        <begin position="1"/>
        <end position="48"/>
    </location>
</feature>
<feature type="compositionally biased region" description="Basic and acidic residues" evidence="1">
    <location>
        <begin position="153"/>
        <end position="163"/>
    </location>
</feature>
<keyword evidence="3" id="KW-1185">Reference proteome</keyword>
<organism evidence="2 3">
    <name type="scientific">Melanomma pulvis-pyrius CBS 109.77</name>
    <dbReference type="NCBI Taxonomy" id="1314802"/>
    <lineage>
        <taxon>Eukaryota</taxon>
        <taxon>Fungi</taxon>
        <taxon>Dikarya</taxon>
        <taxon>Ascomycota</taxon>
        <taxon>Pezizomycotina</taxon>
        <taxon>Dothideomycetes</taxon>
        <taxon>Pleosporomycetidae</taxon>
        <taxon>Pleosporales</taxon>
        <taxon>Melanommataceae</taxon>
        <taxon>Melanomma</taxon>
    </lineage>
</organism>
<evidence type="ECO:0000313" key="3">
    <source>
        <dbReference type="Proteomes" id="UP000799757"/>
    </source>
</evidence>
<feature type="compositionally biased region" description="Basic and acidic residues" evidence="1">
    <location>
        <begin position="81"/>
        <end position="104"/>
    </location>
</feature>
<reference evidence="2" key="1">
    <citation type="journal article" date="2020" name="Stud. Mycol.">
        <title>101 Dothideomycetes genomes: a test case for predicting lifestyles and emergence of pathogens.</title>
        <authorList>
            <person name="Haridas S."/>
            <person name="Albert R."/>
            <person name="Binder M."/>
            <person name="Bloem J."/>
            <person name="Labutti K."/>
            <person name="Salamov A."/>
            <person name="Andreopoulos B."/>
            <person name="Baker S."/>
            <person name="Barry K."/>
            <person name="Bills G."/>
            <person name="Bluhm B."/>
            <person name="Cannon C."/>
            <person name="Castanera R."/>
            <person name="Culley D."/>
            <person name="Daum C."/>
            <person name="Ezra D."/>
            <person name="Gonzalez J."/>
            <person name="Henrissat B."/>
            <person name="Kuo A."/>
            <person name="Liang C."/>
            <person name="Lipzen A."/>
            <person name="Lutzoni F."/>
            <person name="Magnuson J."/>
            <person name="Mondo S."/>
            <person name="Nolan M."/>
            <person name="Ohm R."/>
            <person name="Pangilinan J."/>
            <person name="Park H.-J."/>
            <person name="Ramirez L."/>
            <person name="Alfaro M."/>
            <person name="Sun H."/>
            <person name="Tritt A."/>
            <person name="Yoshinaga Y."/>
            <person name="Zwiers L.-H."/>
            <person name="Turgeon B."/>
            <person name="Goodwin S."/>
            <person name="Spatafora J."/>
            <person name="Crous P."/>
            <person name="Grigoriev I."/>
        </authorList>
    </citation>
    <scope>NUCLEOTIDE SEQUENCE</scope>
    <source>
        <strain evidence="2">CBS 109.77</strain>
    </source>
</reference>
<evidence type="ECO:0000256" key="1">
    <source>
        <dbReference type="SAM" id="MobiDB-lite"/>
    </source>
</evidence>
<feature type="region of interest" description="Disordered" evidence="1">
    <location>
        <begin position="148"/>
        <end position="172"/>
    </location>
</feature>